<keyword evidence="3" id="KW-0560">Oxidoreductase</keyword>
<reference evidence="3" key="1">
    <citation type="submission" date="2020-02" db="EMBL/GenBank/DDBJ databases">
        <authorList>
            <person name="Meier V. D."/>
        </authorList>
    </citation>
    <scope>NUCLEOTIDE SEQUENCE</scope>
    <source>
        <strain evidence="3">AVDCRST_MAG55</strain>
    </source>
</reference>
<dbReference type="EMBL" id="CADCUZ010000071">
    <property type="protein sequence ID" value="CAA9416155.1"/>
    <property type="molecule type" value="Genomic_DNA"/>
</dbReference>
<sequence length="184" mass="19655">MSHSVDAPRGHKTRGAEGGTSKKGIAHVRPAEGRRSLRVFGELVTCKVTSDQTGGAYSLFEVTTQPGEGPPPHVHHREDESFYVLEGEYEFFSGQGIIRGGPGSLLRVPRGALHAHKNVGEDAGRMLATQTPGGSYERFFEEVGEAVDGDDGGPPAFEDQPDARTIMEVAAEHGIEIPPPIATQ</sequence>
<dbReference type="GO" id="GO:0008127">
    <property type="term" value="F:quercetin 2,3-dioxygenase activity"/>
    <property type="evidence" value="ECO:0007669"/>
    <property type="project" value="UniProtKB-EC"/>
</dbReference>
<accession>A0A6J4PL28</accession>
<dbReference type="InterPro" id="IPR013096">
    <property type="entry name" value="Cupin_2"/>
</dbReference>
<dbReference type="InterPro" id="IPR011051">
    <property type="entry name" value="RmlC_Cupin_sf"/>
</dbReference>
<evidence type="ECO:0000313" key="3">
    <source>
        <dbReference type="EMBL" id="CAA9416155.1"/>
    </source>
</evidence>
<gene>
    <name evidence="3" type="ORF">AVDCRST_MAG55-1663</name>
</gene>
<dbReference type="Gene3D" id="2.60.120.10">
    <property type="entry name" value="Jelly Rolls"/>
    <property type="match status" value="1"/>
</dbReference>
<dbReference type="InterPro" id="IPR014710">
    <property type="entry name" value="RmlC-like_jellyroll"/>
</dbReference>
<dbReference type="PANTHER" id="PTHR36440">
    <property type="entry name" value="PUTATIVE (AFU_ORTHOLOGUE AFUA_8G07350)-RELATED"/>
    <property type="match status" value="1"/>
</dbReference>
<evidence type="ECO:0000256" key="1">
    <source>
        <dbReference type="SAM" id="MobiDB-lite"/>
    </source>
</evidence>
<name>A0A6J4PL28_9ACTN</name>
<dbReference type="Pfam" id="PF07883">
    <property type="entry name" value="Cupin_2"/>
    <property type="match status" value="1"/>
</dbReference>
<dbReference type="EC" id="1.13.11.24" evidence="3"/>
<protein>
    <submittedName>
        <fullName evidence="3">Quercetin 2,3-dioxygenase</fullName>
        <ecNumber evidence="3">1.13.11.24</ecNumber>
    </submittedName>
</protein>
<organism evidence="3">
    <name type="scientific">uncultured Rubrobacteraceae bacterium</name>
    <dbReference type="NCBI Taxonomy" id="349277"/>
    <lineage>
        <taxon>Bacteria</taxon>
        <taxon>Bacillati</taxon>
        <taxon>Actinomycetota</taxon>
        <taxon>Rubrobacteria</taxon>
        <taxon>Rubrobacterales</taxon>
        <taxon>Rubrobacteraceae</taxon>
        <taxon>environmental samples</taxon>
    </lineage>
</organism>
<proteinExistence type="predicted"/>
<dbReference type="SUPFAM" id="SSF51182">
    <property type="entry name" value="RmlC-like cupins"/>
    <property type="match status" value="1"/>
</dbReference>
<evidence type="ECO:0000259" key="2">
    <source>
        <dbReference type="Pfam" id="PF07883"/>
    </source>
</evidence>
<feature type="region of interest" description="Disordered" evidence="1">
    <location>
        <begin position="1"/>
        <end position="30"/>
    </location>
</feature>
<feature type="domain" description="Cupin type-2" evidence="2">
    <location>
        <begin position="61"/>
        <end position="128"/>
    </location>
</feature>
<dbReference type="AlphaFoldDB" id="A0A6J4PL28"/>
<dbReference type="InterPro" id="IPR053146">
    <property type="entry name" value="QDO-like"/>
</dbReference>
<dbReference type="PANTHER" id="PTHR36440:SF1">
    <property type="entry name" value="PUTATIVE (AFU_ORTHOLOGUE AFUA_8G07350)-RELATED"/>
    <property type="match status" value="1"/>
</dbReference>
<keyword evidence="3" id="KW-0223">Dioxygenase</keyword>